<dbReference type="OrthoDB" id="5482506at2"/>
<dbReference type="NCBIfam" id="NF004829">
    <property type="entry name" value="PRK06183.1-3"/>
    <property type="match status" value="1"/>
</dbReference>
<evidence type="ECO:0000259" key="2">
    <source>
        <dbReference type="Pfam" id="PF01494"/>
    </source>
</evidence>
<keyword evidence="4" id="KW-1185">Reference proteome</keyword>
<sequence>MSAETVDVIIVGCGPVGAITANYLGQDGVRTLIIDRELYAHTQPRAFSCDDETQRNFQSAGMVDELAVSLYHCPRMDYIDGQRNVLASAVFKGLDFGHGHTALAFFSQPQLEGVLRQGLRRFPHVELRMGHEVESFTQDAGGVTVHMTERLTGRKRTVRAQYLLGCDGSHSSIREMLQIPMKGTSYGVPWITITATTPTPEPIYTYYVCDPERPGFATRGALNEIRMDLLLRGNERTEVVEKKEVVERIIGSFMDPSLVTIVRAAVFTFHSKVAQRWRAGRVFLLGDAAHLMPPFLGQGMCSGIRDAVNLTWKLALAVKGTAGDELLDTYERERRPHAVNMINATVKMGQIFLSRSKFVAALRNKVMQWIWRNPKTRPLLRDWKVKQPIVLTHGFMAGGKHKKGLSGGTYFPQPTVGLAGGSRAALDTLFSNRFAVLCMADTAEPVRRSAEALARDLNGVLLRVLPAARAHEAHNGDVVDEGGQLSAWFSLHQADTAVVRPDRFVYGASLGGEIDQLRAQLREFIQPLPSERIEEAPMPSRMSSIA</sequence>
<dbReference type="GO" id="GO:0071949">
    <property type="term" value="F:FAD binding"/>
    <property type="evidence" value="ECO:0007669"/>
    <property type="project" value="InterPro"/>
</dbReference>
<evidence type="ECO:0000256" key="1">
    <source>
        <dbReference type="ARBA" id="ARBA00023002"/>
    </source>
</evidence>
<dbReference type="EMBL" id="FOAP01000003">
    <property type="protein sequence ID" value="SEL01183.1"/>
    <property type="molecule type" value="Genomic_DNA"/>
</dbReference>
<feature type="domain" description="FAD-binding" evidence="2">
    <location>
        <begin position="6"/>
        <end position="343"/>
    </location>
</feature>
<evidence type="ECO:0000313" key="4">
    <source>
        <dbReference type="Proteomes" id="UP000182719"/>
    </source>
</evidence>
<dbReference type="Gene3D" id="3.40.30.120">
    <property type="match status" value="1"/>
</dbReference>
<keyword evidence="1" id="KW-0560">Oxidoreductase</keyword>
<dbReference type="PANTHER" id="PTHR43476">
    <property type="entry name" value="3-(3-HYDROXY-PHENYL)PROPIONATE/3-HYDROXYCINNAMIC ACID HYDROXYLASE"/>
    <property type="match status" value="1"/>
</dbReference>
<dbReference type="GO" id="GO:0008688">
    <property type="term" value="F:3-(3-hydroxyphenyl)propionate hydroxylase activity"/>
    <property type="evidence" value="ECO:0007669"/>
    <property type="project" value="TreeGrafter"/>
</dbReference>
<proteinExistence type="predicted"/>
<dbReference type="Gene3D" id="3.30.70.2450">
    <property type="match status" value="1"/>
</dbReference>
<reference evidence="4" key="1">
    <citation type="submission" date="2016-10" db="EMBL/GenBank/DDBJ databases">
        <authorList>
            <person name="Varghese N."/>
            <person name="Submissions S."/>
        </authorList>
    </citation>
    <scope>NUCLEOTIDE SEQUENCE [LARGE SCALE GENOMIC DNA]</scope>
    <source>
        <strain evidence="4">DSM 17044</strain>
    </source>
</reference>
<dbReference type="GO" id="GO:0019622">
    <property type="term" value="P:3-(3-hydroxy)phenylpropionate catabolic process"/>
    <property type="evidence" value="ECO:0007669"/>
    <property type="project" value="TreeGrafter"/>
</dbReference>
<dbReference type="InterPro" id="IPR002938">
    <property type="entry name" value="FAD-bd"/>
</dbReference>
<dbReference type="SUPFAM" id="SSF51905">
    <property type="entry name" value="FAD/NAD(P)-binding domain"/>
    <property type="match status" value="1"/>
</dbReference>
<dbReference type="PRINTS" id="PR00420">
    <property type="entry name" value="RNGMNOXGNASE"/>
</dbReference>
<protein>
    <submittedName>
        <fullName evidence="3">3-(3-hydroxy-phenyl)propionate hydroxylase</fullName>
    </submittedName>
</protein>
<dbReference type="Gene3D" id="3.50.50.60">
    <property type="entry name" value="FAD/NAD(P)-binding domain"/>
    <property type="match status" value="1"/>
</dbReference>
<name>A0A1H7LQF0_STIAU</name>
<dbReference type="RefSeq" id="WP_075005897.1">
    <property type="nucleotide sequence ID" value="NZ_FOAP01000003.1"/>
</dbReference>
<dbReference type="InterPro" id="IPR036188">
    <property type="entry name" value="FAD/NAD-bd_sf"/>
</dbReference>
<organism evidence="3 4">
    <name type="scientific">Stigmatella aurantiaca</name>
    <dbReference type="NCBI Taxonomy" id="41"/>
    <lineage>
        <taxon>Bacteria</taxon>
        <taxon>Pseudomonadati</taxon>
        <taxon>Myxococcota</taxon>
        <taxon>Myxococcia</taxon>
        <taxon>Myxococcales</taxon>
        <taxon>Cystobacterineae</taxon>
        <taxon>Archangiaceae</taxon>
        <taxon>Stigmatella</taxon>
    </lineage>
</organism>
<dbReference type="AlphaFoldDB" id="A0A1H7LQF0"/>
<dbReference type="PANTHER" id="PTHR43476:SF3">
    <property type="entry name" value="FAD-BINDING MONOOXYGENASE"/>
    <property type="match status" value="1"/>
</dbReference>
<accession>A0A1H7LQF0</accession>
<gene>
    <name evidence="3" type="ORF">SAMN05444354_103307</name>
</gene>
<dbReference type="Proteomes" id="UP000182719">
    <property type="component" value="Unassembled WGS sequence"/>
</dbReference>
<dbReference type="InterPro" id="IPR050631">
    <property type="entry name" value="PheA/TfdB_FAD_monoxygenase"/>
</dbReference>
<evidence type="ECO:0000313" key="3">
    <source>
        <dbReference type="EMBL" id="SEL01183.1"/>
    </source>
</evidence>
<dbReference type="Pfam" id="PF01494">
    <property type="entry name" value="FAD_binding_3"/>
    <property type="match status" value="1"/>
</dbReference>